<dbReference type="PANTHER" id="PTHR45790">
    <property type="entry name" value="SIROHEME SYNTHASE-RELATED"/>
    <property type="match status" value="1"/>
</dbReference>
<reference evidence="9 12" key="2">
    <citation type="submission" date="2019-12" db="EMBL/GenBank/DDBJ databases">
        <authorList>
            <person name="Zheng J."/>
        </authorList>
    </citation>
    <scope>NUCLEOTIDE SEQUENCE [LARGE SCALE GENOMIC DNA]</scope>
    <source>
        <strain evidence="9 12">DSM 27347</strain>
    </source>
</reference>
<dbReference type="EC" id="2.1.1.107" evidence="2"/>
<evidence type="ECO:0000313" key="11">
    <source>
        <dbReference type="Proteomes" id="UP000323502"/>
    </source>
</evidence>
<keyword evidence="11" id="KW-1185">Reference proteome</keyword>
<dbReference type="UniPathway" id="UPA00262">
    <property type="reaction ID" value="UER00211"/>
</dbReference>
<keyword evidence="4 10" id="KW-0808">Transferase</keyword>
<evidence type="ECO:0000259" key="8">
    <source>
        <dbReference type="Pfam" id="PF00590"/>
    </source>
</evidence>
<dbReference type="InterPro" id="IPR000878">
    <property type="entry name" value="4pyrrol_Mease"/>
</dbReference>
<keyword evidence="3 10" id="KW-0489">Methyltransferase</keyword>
<name>A0A1G7G6T0_9SPHN</name>
<dbReference type="PANTHER" id="PTHR45790:SF3">
    <property type="entry name" value="S-ADENOSYL-L-METHIONINE-DEPENDENT UROPORPHYRINOGEN III METHYLTRANSFERASE, CHLOROPLASTIC"/>
    <property type="match status" value="1"/>
</dbReference>
<proteinExistence type="inferred from homology"/>
<evidence type="ECO:0000256" key="7">
    <source>
        <dbReference type="ARBA" id="ARBA00025705"/>
    </source>
</evidence>
<evidence type="ECO:0000256" key="2">
    <source>
        <dbReference type="ARBA" id="ARBA00012162"/>
    </source>
</evidence>
<dbReference type="Proteomes" id="UP000436801">
    <property type="component" value="Unassembled WGS sequence"/>
</dbReference>
<dbReference type="InterPro" id="IPR014776">
    <property type="entry name" value="4pyrrole_Mease_sub2"/>
</dbReference>
<evidence type="ECO:0000256" key="1">
    <source>
        <dbReference type="ARBA" id="ARBA00005879"/>
    </source>
</evidence>
<dbReference type="GO" id="GO:0032259">
    <property type="term" value="P:methylation"/>
    <property type="evidence" value="ECO:0007669"/>
    <property type="project" value="UniProtKB-KW"/>
</dbReference>
<evidence type="ECO:0000313" key="9">
    <source>
        <dbReference type="EMBL" id="MWC42728.1"/>
    </source>
</evidence>
<dbReference type="Gene3D" id="3.30.950.10">
    <property type="entry name" value="Methyltransferase, Cobalt-precorrin-4 Transmethylase, Domain 2"/>
    <property type="match status" value="1"/>
</dbReference>
<reference evidence="10 11" key="1">
    <citation type="submission" date="2016-10" db="EMBL/GenBank/DDBJ databases">
        <authorList>
            <person name="Varghese N."/>
            <person name="Submissions S."/>
        </authorList>
    </citation>
    <scope>NUCLEOTIDE SEQUENCE [LARGE SCALE GENOMIC DNA]</scope>
    <source>
        <strain evidence="10 11">S7-754</strain>
    </source>
</reference>
<sequence length="256" mass="26341">MPHDDFTPGTVWLVGAGPGDPDLLTRKAERLIARADIVFFDALVGPAVLDLVPPGVERVSVGKRSGRHSKDQGTIDELIVAAARGAKRVVRLKGGDPSIFGRSTEEITACRAAGIAVRVCPGITAASAAAASGVASLTLRGLARQLTFVTAHAKAGEALDLDWAGLAGADRTLAVYMGRAAAAEVSRSLIAAGRAADTPVMIAVNVSLPDERIIRGRLDALAFLAAAISDRDPALLLIGEAVVGTAVATHVEYEVA</sequence>
<accession>A0A1G7G6T0</accession>
<dbReference type="Gene3D" id="3.40.1010.10">
    <property type="entry name" value="Cobalt-precorrin-4 Transmethylase, Domain 1"/>
    <property type="match status" value="1"/>
</dbReference>
<dbReference type="OrthoDB" id="9815856at2"/>
<dbReference type="CDD" id="cd11642">
    <property type="entry name" value="SUMT"/>
    <property type="match status" value="1"/>
</dbReference>
<evidence type="ECO:0000256" key="6">
    <source>
        <dbReference type="ARBA" id="ARBA00023244"/>
    </source>
</evidence>
<dbReference type="InterPro" id="IPR035996">
    <property type="entry name" value="4pyrrol_Methylase_sf"/>
</dbReference>
<dbReference type="FunFam" id="3.40.1010.10:FF:000001">
    <property type="entry name" value="Siroheme synthase"/>
    <property type="match status" value="1"/>
</dbReference>
<dbReference type="NCBIfam" id="TIGR01469">
    <property type="entry name" value="cobA_cysG_Cterm"/>
    <property type="match status" value="1"/>
</dbReference>
<evidence type="ECO:0000313" key="10">
    <source>
        <dbReference type="EMBL" id="SDE83775.1"/>
    </source>
</evidence>
<organism evidence="10 11">
    <name type="scientific">Sphingomonas carotinifaciens</name>
    <dbReference type="NCBI Taxonomy" id="1166323"/>
    <lineage>
        <taxon>Bacteria</taxon>
        <taxon>Pseudomonadati</taxon>
        <taxon>Pseudomonadota</taxon>
        <taxon>Alphaproteobacteria</taxon>
        <taxon>Sphingomonadales</taxon>
        <taxon>Sphingomonadaceae</taxon>
        <taxon>Sphingomonas</taxon>
    </lineage>
</organism>
<dbReference type="AlphaFoldDB" id="A0A1G7G6T0"/>
<dbReference type="InterPro" id="IPR050161">
    <property type="entry name" value="Siro_Cobalamin_biosynth"/>
</dbReference>
<keyword evidence="6" id="KW-0627">Porphyrin biosynthesis</keyword>
<dbReference type="InterPro" id="IPR006366">
    <property type="entry name" value="CobA/CysG_C"/>
</dbReference>
<keyword evidence="5" id="KW-0949">S-adenosyl-L-methionine</keyword>
<dbReference type="EMBL" id="FNBI01000001">
    <property type="protein sequence ID" value="SDE83775.1"/>
    <property type="molecule type" value="Genomic_DNA"/>
</dbReference>
<dbReference type="InterPro" id="IPR014777">
    <property type="entry name" value="4pyrrole_Mease_sub1"/>
</dbReference>
<dbReference type="Proteomes" id="UP000323502">
    <property type="component" value="Unassembled WGS sequence"/>
</dbReference>
<evidence type="ECO:0000256" key="5">
    <source>
        <dbReference type="ARBA" id="ARBA00022691"/>
    </source>
</evidence>
<dbReference type="Pfam" id="PF00590">
    <property type="entry name" value="TP_methylase"/>
    <property type="match status" value="1"/>
</dbReference>
<feature type="domain" description="Tetrapyrrole methylase" evidence="8">
    <location>
        <begin position="10"/>
        <end position="221"/>
    </location>
</feature>
<comment type="pathway">
    <text evidence="7">Porphyrin-containing compound metabolism; siroheme biosynthesis; precorrin-2 from uroporphyrinogen III: step 1/1.</text>
</comment>
<evidence type="ECO:0000256" key="3">
    <source>
        <dbReference type="ARBA" id="ARBA00022603"/>
    </source>
</evidence>
<gene>
    <name evidence="9" type="primary">cobA</name>
    <name evidence="9" type="ORF">GQR91_03525</name>
    <name evidence="10" type="ORF">SAMN05216557_101731</name>
</gene>
<protein>
    <recommendedName>
        <fullName evidence="2">uroporphyrinogen-III C-methyltransferase</fullName>
        <ecNumber evidence="2">2.1.1.107</ecNumber>
    </recommendedName>
</protein>
<dbReference type="SUPFAM" id="SSF53790">
    <property type="entry name" value="Tetrapyrrole methylase"/>
    <property type="match status" value="1"/>
</dbReference>
<dbReference type="NCBIfam" id="NF004790">
    <property type="entry name" value="PRK06136.1"/>
    <property type="match status" value="1"/>
</dbReference>
<dbReference type="GO" id="GO:0019354">
    <property type="term" value="P:siroheme biosynthetic process"/>
    <property type="evidence" value="ECO:0007669"/>
    <property type="project" value="UniProtKB-UniPathway"/>
</dbReference>
<comment type="similarity">
    <text evidence="1">Belongs to the precorrin methyltransferase family.</text>
</comment>
<evidence type="ECO:0000256" key="4">
    <source>
        <dbReference type="ARBA" id="ARBA00022679"/>
    </source>
</evidence>
<evidence type="ECO:0000313" key="12">
    <source>
        <dbReference type="Proteomes" id="UP000436801"/>
    </source>
</evidence>
<dbReference type="EMBL" id="WSUT01000005">
    <property type="protein sequence ID" value="MWC42728.1"/>
    <property type="molecule type" value="Genomic_DNA"/>
</dbReference>
<dbReference type="RefSeq" id="WP_149681185.1">
    <property type="nucleotide sequence ID" value="NZ_FNBI01000001.1"/>
</dbReference>
<dbReference type="GO" id="GO:0004851">
    <property type="term" value="F:uroporphyrin-III C-methyltransferase activity"/>
    <property type="evidence" value="ECO:0007669"/>
    <property type="project" value="UniProtKB-EC"/>
</dbReference>